<dbReference type="GO" id="GO:0000793">
    <property type="term" value="C:condensed chromosome"/>
    <property type="evidence" value="ECO:0007669"/>
    <property type="project" value="TreeGrafter"/>
</dbReference>
<dbReference type="GO" id="GO:0000729">
    <property type="term" value="P:DNA double-strand break processing"/>
    <property type="evidence" value="ECO:0007669"/>
    <property type="project" value="TreeGrafter"/>
</dbReference>
<protein>
    <recommendedName>
        <fullName evidence="3">Transposase</fullName>
    </recommendedName>
</protein>
<dbReference type="GO" id="GO:0046975">
    <property type="term" value="F:histone H3K36 methyltransferase activity"/>
    <property type="evidence" value="ECO:0007669"/>
    <property type="project" value="TreeGrafter"/>
</dbReference>
<dbReference type="PANTHER" id="PTHR46060:SF2">
    <property type="entry name" value="HISTONE-LYSINE N-METHYLTRANSFERASE SETMAR"/>
    <property type="match status" value="1"/>
</dbReference>
<gene>
    <name evidence="1" type="ORF">H0235_017483</name>
</gene>
<dbReference type="GO" id="GO:0044547">
    <property type="term" value="F:DNA topoisomerase binding"/>
    <property type="evidence" value="ECO:0007669"/>
    <property type="project" value="TreeGrafter"/>
</dbReference>
<comment type="caution">
    <text evidence="1">The sequence shown here is derived from an EMBL/GenBank/DDBJ whole genome shotgun (WGS) entry which is preliminary data.</text>
</comment>
<dbReference type="Gene3D" id="3.30.420.10">
    <property type="entry name" value="Ribonuclease H-like superfamily/Ribonuclease H"/>
    <property type="match status" value="1"/>
</dbReference>
<dbReference type="GO" id="GO:0000014">
    <property type="term" value="F:single-stranded DNA endodeoxyribonuclease activity"/>
    <property type="evidence" value="ECO:0007669"/>
    <property type="project" value="TreeGrafter"/>
</dbReference>
<dbReference type="GO" id="GO:0042800">
    <property type="term" value="F:histone H3K4 methyltransferase activity"/>
    <property type="evidence" value="ECO:0007669"/>
    <property type="project" value="TreeGrafter"/>
</dbReference>
<dbReference type="GO" id="GO:0035861">
    <property type="term" value="C:site of double-strand break"/>
    <property type="evidence" value="ECO:0007669"/>
    <property type="project" value="TreeGrafter"/>
</dbReference>
<dbReference type="Proteomes" id="UP000600918">
    <property type="component" value="Unassembled WGS sequence"/>
</dbReference>
<dbReference type="InterPro" id="IPR036397">
    <property type="entry name" value="RNaseH_sf"/>
</dbReference>
<accession>A0A834JQ57</accession>
<dbReference type="GO" id="GO:0005634">
    <property type="term" value="C:nucleus"/>
    <property type="evidence" value="ECO:0007669"/>
    <property type="project" value="TreeGrafter"/>
</dbReference>
<dbReference type="AlphaFoldDB" id="A0A834JQ57"/>
<evidence type="ECO:0008006" key="3">
    <source>
        <dbReference type="Google" id="ProtNLM"/>
    </source>
</evidence>
<keyword evidence="2" id="KW-1185">Reference proteome</keyword>
<dbReference type="InterPro" id="IPR052709">
    <property type="entry name" value="Transposase-MT_Hybrid"/>
</dbReference>
<reference evidence="1" key="1">
    <citation type="journal article" date="2020" name="G3 (Bethesda)">
        <title>High-Quality Assemblies for Three Invasive Social Wasps from the &lt;i&gt;Vespula&lt;/i&gt; Genus.</title>
        <authorList>
            <person name="Harrop T.W.R."/>
            <person name="Guhlin J."/>
            <person name="McLaughlin G.M."/>
            <person name="Permina E."/>
            <person name="Stockwell P."/>
            <person name="Gilligan J."/>
            <person name="Le Lec M.F."/>
            <person name="Gruber M.A.M."/>
            <person name="Quinn O."/>
            <person name="Lovegrove M."/>
            <person name="Duncan E.J."/>
            <person name="Remnant E.J."/>
            <person name="Van Eeckhoven J."/>
            <person name="Graham B."/>
            <person name="Knapp R.A."/>
            <person name="Langford K.W."/>
            <person name="Kronenberg Z."/>
            <person name="Press M.O."/>
            <person name="Eacker S.M."/>
            <person name="Wilson-Rankin E.E."/>
            <person name="Purcell J."/>
            <person name="Lester P.J."/>
            <person name="Dearden P.K."/>
        </authorList>
    </citation>
    <scope>NUCLEOTIDE SEQUENCE</scope>
    <source>
        <strain evidence="1">Volc-1</strain>
    </source>
</reference>
<dbReference type="PANTHER" id="PTHR46060">
    <property type="entry name" value="MARINER MOS1 TRANSPOSASE-LIKE PROTEIN"/>
    <property type="match status" value="1"/>
</dbReference>
<dbReference type="EMBL" id="JACSDY010000022">
    <property type="protein sequence ID" value="KAF7392484.1"/>
    <property type="molecule type" value="Genomic_DNA"/>
</dbReference>
<dbReference type="GO" id="GO:0003697">
    <property type="term" value="F:single-stranded DNA binding"/>
    <property type="evidence" value="ECO:0007669"/>
    <property type="project" value="TreeGrafter"/>
</dbReference>
<dbReference type="GO" id="GO:0006303">
    <property type="term" value="P:double-strand break repair via nonhomologous end joining"/>
    <property type="evidence" value="ECO:0007669"/>
    <property type="project" value="TreeGrafter"/>
</dbReference>
<dbReference type="GO" id="GO:0003690">
    <property type="term" value="F:double-stranded DNA binding"/>
    <property type="evidence" value="ECO:0007669"/>
    <property type="project" value="TreeGrafter"/>
</dbReference>
<dbReference type="GO" id="GO:0031297">
    <property type="term" value="P:replication fork processing"/>
    <property type="evidence" value="ECO:0007669"/>
    <property type="project" value="TreeGrafter"/>
</dbReference>
<proteinExistence type="predicted"/>
<evidence type="ECO:0000313" key="1">
    <source>
        <dbReference type="EMBL" id="KAF7392484.1"/>
    </source>
</evidence>
<organism evidence="1 2">
    <name type="scientific">Vespula pensylvanica</name>
    <name type="common">Western yellow jacket</name>
    <name type="synonym">Wasp</name>
    <dbReference type="NCBI Taxonomy" id="30213"/>
    <lineage>
        <taxon>Eukaryota</taxon>
        <taxon>Metazoa</taxon>
        <taxon>Ecdysozoa</taxon>
        <taxon>Arthropoda</taxon>
        <taxon>Hexapoda</taxon>
        <taxon>Insecta</taxon>
        <taxon>Pterygota</taxon>
        <taxon>Neoptera</taxon>
        <taxon>Endopterygota</taxon>
        <taxon>Hymenoptera</taxon>
        <taxon>Apocrita</taxon>
        <taxon>Aculeata</taxon>
        <taxon>Vespoidea</taxon>
        <taxon>Vespidae</taxon>
        <taxon>Vespinae</taxon>
        <taxon>Vespula</taxon>
    </lineage>
</organism>
<dbReference type="GO" id="GO:0015074">
    <property type="term" value="P:DNA integration"/>
    <property type="evidence" value="ECO:0007669"/>
    <property type="project" value="TreeGrafter"/>
</dbReference>
<dbReference type="GO" id="GO:0044774">
    <property type="term" value="P:mitotic DNA integrity checkpoint signaling"/>
    <property type="evidence" value="ECO:0007669"/>
    <property type="project" value="TreeGrafter"/>
</dbReference>
<sequence length="175" mass="20596">MHNDLTVQLKLMRLISRPLSIQIVIPQHMFAEELNVSHRCIQKKLKQLGYVKKLDLWVPHQLKEIHSMQLISICDSLLKRNEIDPFLKRLITGHEKNQTINLNVYVQQLAKLNETVQEKRPELENRKDVVLQHDNAKPHTSLVIRQKLLELGWDVMPHSSYSPELAIYFVPCRTR</sequence>
<evidence type="ECO:0000313" key="2">
    <source>
        <dbReference type="Proteomes" id="UP000600918"/>
    </source>
</evidence>
<name>A0A834JQ57_VESPE</name>